<evidence type="ECO:0000313" key="2">
    <source>
        <dbReference type="Proteomes" id="UP001164948"/>
    </source>
</evidence>
<dbReference type="RefSeq" id="WP_155782967.1">
    <property type="nucleotide sequence ID" value="NZ_CP095081.1"/>
</dbReference>
<name>A0AAE9UNI1_STRDY</name>
<organism evidence="1 2">
    <name type="scientific">Streptococcus dysgalactiae</name>
    <dbReference type="NCBI Taxonomy" id="1334"/>
    <lineage>
        <taxon>Bacteria</taxon>
        <taxon>Bacillati</taxon>
        <taxon>Bacillota</taxon>
        <taxon>Bacilli</taxon>
        <taxon>Lactobacillales</taxon>
        <taxon>Streptococcaceae</taxon>
        <taxon>Streptococcus</taxon>
    </lineage>
</organism>
<sequence>MVRDMLTEIFSLLRQDDVLNKIKIKSFERPESLKKQDTSIVIIPITPPVQATFASDKPLQKKFIYQINVESIDRLECKKIHSIIEQIFWDIDFSQWDTGLERYDRDTNRYFETRTYKGYSQLNENY</sequence>
<evidence type="ECO:0000313" key="1">
    <source>
        <dbReference type="EMBL" id="WAI93946.1"/>
    </source>
</evidence>
<protein>
    <recommendedName>
        <fullName evidence="3">Phage protein</fullName>
    </recommendedName>
</protein>
<dbReference type="AlphaFoldDB" id="A0AAE9UNI1"/>
<accession>A0AAE9UNI1</accession>
<gene>
    <name evidence="1" type="ORF">MP619_04945</name>
</gene>
<dbReference type="EMBL" id="CP095081">
    <property type="protein sequence ID" value="WAI93946.1"/>
    <property type="molecule type" value="Genomic_DNA"/>
</dbReference>
<reference evidence="1" key="1">
    <citation type="submission" date="2022-03" db="EMBL/GenBank/DDBJ databases">
        <title>Characterization and genomic analysis of a Streptococcus dysgalactiae associated with cultured channel catfish mortalities in China.</title>
        <authorList>
            <person name="Wang J."/>
            <person name="Geng Y."/>
        </authorList>
    </citation>
    <scope>NUCLEOTIDE SEQUENCE</scope>
    <source>
        <strain evidence="1">WJ001</strain>
    </source>
</reference>
<evidence type="ECO:0008006" key="3">
    <source>
        <dbReference type="Google" id="ProtNLM"/>
    </source>
</evidence>
<proteinExistence type="predicted"/>
<dbReference type="Proteomes" id="UP001164948">
    <property type="component" value="Chromosome"/>
</dbReference>